<dbReference type="RefSeq" id="WP_279858269.1">
    <property type="nucleotide sequence ID" value="NZ_JARVUX010000012.1"/>
</dbReference>
<gene>
    <name evidence="1" type="ORF">QDQ28_14110</name>
</gene>
<dbReference type="Proteomes" id="UP001222958">
    <property type="component" value="Unassembled WGS sequence"/>
</dbReference>
<sequence length="64" mass="7428">MVNYEKVIENILERQYEACKGIKCVHCCVLDECCHVFGDITPCDTLTKERFVKGIKEHMSLMCE</sequence>
<organism evidence="1 2">
    <name type="scientific">Clostridium perfringens</name>
    <dbReference type="NCBI Taxonomy" id="1502"/>
    <lineage>
        <taxon>Bacteria</taxon>
        <taxon>Bacillati</taxon>
        <taxon>Bacillota</taxon>
        <taxon>Clostridia</taxon>
        <taxon>Eubacteriales</taxon>
        <taxon>Clostridiaceae</taxon>
        <taxon>Clostridium</taxon>
    </lineage>
</organism>
<dbReference type="EMBL" id="JARVUX010000012">
    <property type="protein sequence ID" value="MDH2337309.1"/>
    <property type="molecule type" value="Genomic_DNA"/>
</dbReference>
<comment type="caution">
    <text evidence="1">The sequence shown here is derived from an EMBL/GenBank/DDBJ whole genome shotgun (WGS) entry which is preliminary data.</text>
</comment>
<evidence type="ECO:0000313" key="1">
    <source>
        <dbReference type="EMBL" id="MDH2337309.1"/>
    </source>
</evidence>
<name>A0AAP4EGG5_CLOPF</name>
<dbReference type="AlphaFoldDB" id="A0AAP4EGG5"/>
<accession>A0AAP4EGG5</accession>
<reference evidence="1" key="1">
    <citation type="submission" date="2023-04" db="EMBL/GenBank/DDBJ databases">
        <title>Epidemiological investigation of Clostridium perfringens isolated from cattle.</title>
        <authorList>
            <person name="Tian R."/>
        </authorList>
    </citation>
    <scope>NUCLEOTIDE SEQUENCE</scope>
    <source>
        <strain evidence="1">ZWCP172</strain>
    </source>
</reference>
<evidence type="ECO:0000313" key="2">
    <source>
        <dbReference type="Proteomes" id="UP001222958"/>
    </source>
</evidence>
<protein>
    <submittedName>
        <fullName evidence="1">Uncharacterized protein</fullName>
    </submittedName>
</protein>
<proteinExistence type="predicted"/>